<dbReference type="AlphaFoldDB" id="A0A8X8AVH3"/>
<evidence type="ECO:0000313" key="3">
    <source>
        <dbReference type="Proteomes" id="UP000886595"/>
    </source>
</evidence>
<evidence type="ECO:0000256" key="1">
    <source>
        <dbReference type="SAM" id="MobiDB-lite"/>
    </source>
</evidence>
<reference evidence="2 3" key="1">
    <citation type="submission" date="2020-02" db="EMBL/GenBank/DDBJ databases">
        <authorList>
            <person name="Ma Q."/>
            <person name="Huang Y."/>
            <person name="Song X."/>
            <person name="Pei D."/>
        </authorList>
    </citation>
    <scope>NUCLEOTIDE SEQUENCE [LARGE SCALE GENOMIC DNA]</scope>
    <source>
        <strain evidence="2">Sxm20200214</strain>
        <tissue evidence="2">Leaf</tissue>
    </source>
</reference>
<evidence type="ECO:0000313" key="2">
    <source>
        <dbReference type="EMBL" id="KAG2312757.1"/>
    </source>
</evidence>
<dbReference type="Proteomes" id="UP000886595">
    <property type="component" value="Unassembled WGS sequence"/>
</dbReference>
<feature type="compositionally biased region" description="Polar residues" evidence="1">
    <location>
        <begin position="93"/>
        <end position="119"/>
    </location>
</feature>
<organism evidence="2 3">
    <name type="scientific">Brassica carinata</name>
    <name type="common">Ethiopian mustard</name>
    <name type="synonym">Abyssinian cabbage</name>
    <dbReference type="NCBI Taxonomy" id="52824"/>
    <lineage>
        <taxon>Eukaryota</taxon>
        <taxon>Viridiplantae</taxon>
        <taxon>Streptophyta</taxon>
        <taxon>Embryophyta</taxon>
        <taxon>Tracheophyta</taxon>
        <taxon>Spermatophyta</taxon>
        <taxon>Magnoliopsida</taxon>
        <taxon>eudicotyledons</taxon>
        <taxon>Gunneridae</taxon>
        <taxon>Pentapetalae</taxon>
        <taxon>rosids</taxon>
        <taxon>malvids</taxon>
        <taxon>Brassicales</taxon>
        <taxon>Brassicaceae</taxon>
        <taxon>Brassiceae</taxon>
        <taxon>Brassica</taxon>
    </lineage>
</organism>
<protein>
    <submittedName>
        <fullName evidence="2">Uncharacterized protein</fullName>
    </submittedName>
</protein>
<accession>A0A8X8AVH3</accession>
<proteinExistence type="predicted"/>
<feature type="region of interest" description="Disordered" evidence="1">
    <location>
        <begin position="93"/>
        <end position="120"/>
    </location>
</feature>
<dbReference type="EMBL" id="JAAMPC010000005">
    <property type="protein sequence ID" value="KAG2312757.1"/>
    <property type="molecule type" value="Genomic_DNA"/>
</dbReference>
<gene>
    <name evidence="2" type="ORF">Bca52824_024314</name>
</gene>
<comment type="caution">
    <text evidence="2">The sequence shown here is derived from an EMBL/GenBank/DDBJ whole genome shotgun (WGS) entry which is preliminary data.</text>
</comment>
<dbReference type="OrthoDB" id="1074102at2759"/>
<sequence>MTKSTTCEENERMLCGHCGVKTPIRREGNSGTVKSCDWCGKVLADETGTVEEYNELFLRLQYHQKLIDDIAMAGSRKRLRNLASRNSYGSTFLGQSDPSASTSGTTSSIRDNVSESQIPSAAPYVPPQAYDPVVYYPQQQKLVMPAKVHENCAFNRPHQLVGCAKFGFTCRGSLESTIWRLNTVQHNLI</sequence>
<keyword evidence="3" id="KW-1185">Reference proteome</keyword>
<name>A0A8X8AVH3_BRACI</name>